<feature type="transmembrane region" description="Helical" evidence="7">
    <location>
        <begin position="24"/>
        <end position="49"/>
    </location>
</feature>
<dbReference type="InterPro" id="IPR011701">
    <property type="entry name" value="MFS"/>
</dbReference>
<keyword evidence="10" id="KW-1185">Reference proteome</keyword>
<evidence type="ECO:0000313" key="9">
    <source>
        <dbReference type="EMBL" id="SNS91157.1"/>
    </source>
</evidence>
<reference evidence="9 10" key="1">
    <citation type="submission" date="2017-06" db="EMBL/GenBank/DDBJ databases">
        <authorList>
            <person name="Kim H.J."/>
            <person name="Triplett B.A."/>
        </authorList>
    </citation>
    <scope>NUCLEOTIDE SEQUENCE [LARGE SCALE GENOMIC DNA]</scope>
    <source>
        <strain evidence="9 10">SCA</strain>
    </source>
</reference>
<feature type="transmembrane region" description="Helical" evidence="7">
    <location>
        <begin position="232"/>
        <end position="251"/>
    </location>
</feature>
<feature type="transmembrane region" description="Helical" evidence="7">
    <location>
        <begin position="86"/>
        <end position="107"/>
    </location>
</feature>
<sequence length="452" mass="47822">MNQQDEIQNIEAKSREEAMKKFKILVVGQLISSIGSGLTDFGLAIYVLALTGSVTATSIVAICAFLPSILLAPVGGVLADHYDRRVMMILGELLSGLGLVICLVSIMSGKPSLAVICVGVGVSSLFRALMEPAFKVTITDSLSEEDFAKAGGMVQIANNAKLLISPAIAGLLLQITTVSTLIIIDILTFFTTVITIAVVKKGMVTKGTEGAGLSFRREMKEGIATIRGKSGIVAMIVIMTIVVFCLGFVQILSKPLILAFAGETELGILTTVSALGMMAGSIIISCMKSAKSYVRMLSLGLLGCGIFFALMGVKENLFLIAIFGFMMFVFMPAVQIGAEVLIRKNLANEVQGRAFGLIGFITQLGYIFAYILSGALSDYFFEPFMGGNSLWAIKIGKVIGVGAGRGIALLILIAGMVLAIVGILVSRLKSVKTLEGGMSKNETITKSCPKRL</sequence>
<keyword evidence="4 7" id="KW-0812">Transmembrane</keyword>
<dbReference type="Pfam" id="PF07690">
    <property type="entry name" value="MFS_1"/>
    <property type="match status" value="1"/>
</dbReference>
<feature type="transmembrane region" description="Helical" evidence="7">
    <location>
        <begin position="354"/>
        <end position="376"/>
    </location>
</feature>
<dbReference type="PANTHER" id="PTHR43266:SF2">
    <property type="entry name" value="MAJOR FACILITATOR SUPERFAMILY (MFS) PROFILE DOMAIN-CONTAINING PROTEIN"/>
    <property type="match status" value="1"/>
</dbReference>
<protein>
    <submittedName>
        <fullName evidence="9">Transmembrane secretion effector</fullName>
    </submittedName>
</protein>
<evidence type="ECO:0000256" key="7">
    <source>
        <dbReference type="SAM" id="Phobius"/>
    </source>
</evidence>
<dbReference type="CDD" id="cd06173">
    <property type="entry name" value="MFS_MefA_like"/>
    <property type="match status" value="1"/>
</dbReference>
<feature type="transmembrane region" description="Helical" evidence="7">
    <location>
        <begin position="317"/>
        <end position="342"/>
    </location>
</feature>
<feature type="transmembrane region" description="Helical" evidence="7">
    <location>
        <begin position="178"/>
        <end position="199"/>
    </location>
</feature>
<name>A0A239IC73_9FIRM</name>
<keyword evidence="5 7" id="KW-1133">Transmembrane helix</keyword>
<dbReference type="EMBL" id="FZOJ01000027">
    <property type="protein sequence ID" value="SNS91157.1"/>
    <property type="molecule type" value="Genomic_DNA"/>
</dbReference>
<keyword evidence="6 7" id="KW-0472">Membrane</keyword>
<comment type="subcellular location">
    <subcellularLocation>
        <location evidence="1">Cell membrane</location>
        <topology evidence="1">Multi-pass membrane protein</topology>
    </subcellularLocation>
</comment>
<gene>
    <name evidence="9" type="ORF">SAMN05446037_102717</name>
</gene>
<keyword evidence="2" id="KW-0813">Transport</keyword>
<dbReference type="RefSeq" id="WP_089284552.1">
    <property type="nucleotide sequence ID" value="NZ_FZOJ01000027.1"/>
</dbReference>
<accession>A0A239IC73</accession>
<dbReference type="AlphaFoldDB" id="A0A239IC73"/>
<evidence type="ECO:0000256" key="5">
    <source>
        <dbReference type="ARBA" id="ARBA00022989"/>
    </source>
</evidence>
<dbReference type="OrthoDB" id="9763297at2"/>
<feature type="domain" description="Major facilitator superfamily (MFS) profile" evidence="8">
    <location>
        <begin position="21"/>
        <end position="431"/>
    </location>
</feature>
<evidence type="ECO:0000313" key="10">
    <source>
        <dbReference type="Proteomes" id="UP000198304"/>
    </source>
</evidence>
<evidence type="ECO:0000256" key="2">
    <source>
        <dbReference type="ARBA" id="ARBA00022448"/>
    </source>
</evidence>
<dbReference type="GO" id="GO:0022857">
    <property type="term" value="F:transmembrane transporter activity"/>
    <property type="evidence" value="ECO:0007669"/>
    <property type="project" value="InterPro"/>
</dbReference>
<dbReference type="InterPro" id="IPR020846">
    <property type="entry name" value="MFS_dom"/>
</dbReference>
<dbReference type="PROSITE" id="PS50850">
    <property type="entry name" value="MFS"/>
    <property type="match status" value="1"/>
</dbReference>
<dbReference type="Gene3D" id="1.20.1250.20">
    <property type="entry name" value="MFS general substrate transporter like domains"/>
    <property type="match status" value="1"/>
</dbReference>
<dbReference type="InterPro" id="IPR036259">
    <property type="entry name" value="MFS_trans_sf"/>
</dbReference>
<organism evidence="9 10">
    <name type="scientific">Anaerovirgula multivorans</name>
    <dbReference type="NCBI Taxonomy" id="312168"/>
    <lineage>
        <taxon>Bacteria</taxon>
        <taxon>Bacillati</taxon>
        <taxon>Bacillota</taxon>
        <taxon>Clostridia</taxon>
        <taxon>Peptostreptococcales</taxon>
        <taxon>Natronincolaceae</taxon>
        <taxon>Anaerovirgula</taxon>
    </lineage>
</organism>
<evidence type="ECO:0000256" key="6">
    <source>
        <dbReference type="ARBA" id="ARBA00023136"/>
    </source>
</evidence>
<feature type="transmembrane region" description="Helical" evidence="7">
    <location>
        <begin position="293"/>
        <end position="311"/>
    </location>
</feature>
<dbReference type="PANTHER" id="PTHR43266">
    <property type="entry name" value="MACROLIDE-EFFLUX PROTEIN"/>
    <property type="match status" value="1"/>
</dbReference>
<dbReference type="GO" id="GO:0005886">
    <property type="term" value="C:plasma membrane"/>
    <property type="evidence" value="ECO:0007669"/>
    <property type="project" value="UniProtKB-SubCell"/>
</dbReference>
<dbReference type="Proteomes" id="UP000198304">
    <property type="component" value="Unassembled WGS sequence"/>
</dbReference>
<proteinExistence type="predicted"/>
<feature type="transmembrane region" description="Helical" evidence="7">
    <location>
        <begin position="266"/>
        <end position="286"/>
    </location>
</feature>
<keyword evidence="3" id="KW-1003">Cell membrane</keyword>
<dbReference type="SUPFAM" id="SSF103473">
    <property type="entry name" value="MFS general substrate transporter"/>
    <property type="match status" value="1"/>
</dbReference>
<evidence type="ECO:0000256" key="4">
    <source>
        <dbReference type="ARBA" id="ARBA00022692"/>
    </source>
</evidence>
<feature type="transmembrane region" description="Helical" evidence="7">
    <location>
        <begin position="407"/>
        <end position="425"/>
    </location>
</feature>
<evidence type="ECO:0000259" key="8">
    <source>
        <dbReference type="PROSITE" id="PS50850"/>
    </source>
</evidence>
<evidence type="ECO:0000256" key="3">
    <source>
        <dbReference type="ARBA" id="ARBA00022475"/>
    </source>
</evidence>
<feature type="transmembrane region" description="Helical" evidence="7">
    <location>
        <begin position="55"/>
        <end position="79"/>
    </location>
</feature>
<evidence type="ECO:0000256" key="1">
    <source>
        <dbReference type="ARBA" id="ARBA00004651"/>
    </source>
</evidence>